<keyword evidence="4" id="KW-1185">Reference proteome</keyword>
<dbReference type="Pfam" id="PF21311">
    <property type="entry name" value="Phage_RBD_prop"/>
    <property type="match status" value="1"/>
</dbReference>
<dbReference type="InterPro" id="IPR048799">
    <property type="entry name" value="P68_RBP_TagC-like_beta-prop"/>
</dbReference>
<dbReference type="Proteomes" id="UP000186955">
    <property type="component" value="Unassembled WGS sequence"/>
</dbReference>
<keyword evidence="1" id="KW-0732">Signal</keyword>
<dbReference type="EMBL" id="MNBE01000647">
    <property type="protein sequence ID" value="OKP00500.1"/>
    <property type="molecule type" value="Genomic_DNA"/>
</dbReference>
<protein>
    <recommendedName>
        <fullName evidence="2">P68 RBP/TagC-like beta-propeller domain-containing protein</fullName>
    </recommendedName>
</protein>
<evidence type="ECO:0000259" key="2">
    <source>
        <dbReference type="Pfam" id="PF21311"/>
    </source>
</evidence>
<reference evidence="3 4" key="1">
    <citation type="submission" date="2016-10" db="EMBL/GenBank/DDBJ databases">
        <title>Genome sequence of the ascomycete fungus Penicillium subrubescens.</title>
        <authorList>
            <person name="De Vries R.P."/>
            <person name="Peng M."/>
            <person name="Dilokpimol A."/>
            <person name="Hilden K."/>
            <person name="Makela M.R."/>
            <person name="Grigoriev I."/>
            <person name="Riley R."/>
            <person name="Granchi Z."/>
        </authorList>
    </citation>
    <scope>NUCLEOTIDE SEQUENCE [LARGE SCALE GENOMIC DNA]</scope>
    <source>
        <strain evidence="3 4">CBS 132785</strain>
    </source>
</reference>
<proteinExistence type="predicted"/>
<accession>A0A1Q5TJV3</accession>
<name>A0A1Q5TJV3_9EURO</name>
<feature type="chain" id="PRO_5011982007" description="P68 RBP/TagC-like beta-propeller domain-containing protein" evidence="1">
    <location>
        <begin position="33"/>
        <end position="320"/>
    </location>
</feature>
<dbReference type="STRING" id="1316194.A0A1Q5TJV3"/>
<evidence type="ECO:0000256" key="1">
    <source>
        <dbReference type="SAM" id="SignalP"/>
    </source>
</evidence>
<dbReference type="AlphaFoldDB" id="A0A1Q5TJV3"/>
<comment type="caution">
    <text evidence="3">The sequence shown here is derived from an EMBL/GenBank/DDBJ whole genome shotgun (WGS) entry which is preliminary data.</text>
</comment>
<feature type="signal peptide" evidence="1">
    <location>
        <begin position="1"/>
        <end position="32"/>
    </location>
</feature>
<sequence>MLSSLSWKRFLKPTNIGVAILALCSSFQTASAELPSSKRFDLSTPSYDLYRNKVLQDSTVQQGFAFDNTNRRLFVAQRRDGSSETSGDLCITQLDFDGNYVGHMYLTGFGHGVSFGAQAEGSSTYLWTEVEANANGYGKKLARFKFTSGSKLSASSSSLKKFQPIAGATQHTCAIDPVNNRLIVRYNLSGKHIAVFDLAKATSGDFTSPLANFKHPSVNTKSDTFQGYAAYGQYIYLLTGNSYDTSGGVVNSEIVSVNMNTGAVVQGPTLTKAGSTLEFREPEGLAIYKTVGGEVRLFLGFASGKGGDRRSNLFYKNVLI</sequence>
<dbReference type="SUPFAM" id="SSF50956">
    <property type="entry name" value="Thermostable phytase (3-phytase)"/>
    <property type="match status" value="1"/>
</dbReference>
<evidence type="ECO:0000313" key="3">
    <source>
        <dbReference type="EMBL" id="OKP00500.1"/>
    </source>
</evidence>
<evidence type="ECO:0000313" key="4">
    <source>
        <dbReference type="Proteomes" id="UP000186955"/>
    </source>
</evidence>
<organism evidence="3 4">
    <name type="scientific">Penicillium subrubescens</name>
    <dbReference type="NCBI Taxonomy" id="1316194"/>
    <lineage>
        <taxon>Eukaryota</taxon>
        <taxon>Fungi</taxon>
        <taxon>Dikarya</taxon>
        <taxon>Ascomycota</taxon>
        <taxon>Pezizomycotina</taxon>
        <taxon>Eurotiomycetes</taxon>
        <taxon>Eurotiomycetidae</taxon>
        <taxon>Eurotiales</taxon>
        <taxon>Aspergillaceae</taxon>
        <taxon>Penicillium</taxon>
    </lineage>
</organism>
<gene>
    <name evidence="3" type="ORF">PENSUB_7957</name>
</gene>
<feature type="domain" description="P68 RBP/TagC-like beta-propeller" evidence="2">
    <location>
        <begin position="60"/>
        <end position="314"/>
    </location>
</feature>